<evidence type="ECO:0000256" key="3">
    <source>
        <dbReference type="ARBA" id="ARBA00023002"/>
    </source>
</evidence>
<dbReference type="PROSITE" id="PS00061">
    <property type="entry name" value="ADH_SHORT"/>
    <property type="match status" value="1"/>
</dbReference>
<dbReference type="InterPro" id="IPR036291">
    <property type="entry name" value="NAD(P)-bd_dom_sf"/>
</dbReference>
<dbReference type="GO" id="GO:0016491">
    <property type="term" value="F:oxidoreductase activity"/>
    <property type="evidence" value="ECO:0007669"/>
    <property type="project" value="UniProtKB-KW"/>
</dbReference>
<evidence type="ECO:0000313" key="5">
    <source>
        <dbReference type="Proteomes" id="UP000053558"/>
    </source>
</evidence>
<protein>
    <submittedName>
        <fullName evidence="4">NAD(P)-binding protein</fullName>
    </submittedName>
</protein>
<dbReference type="Gene3D" id="3.40.50.720">
    <property type="entry name" value="NAD(P)-binding Rossmann-like Domain"/>
    <property type="match status" value="1"/>
</dbReference>
<dbReference type="GeneID" id="19209493"/>
<keyword evidence="2" id="KW-0521">NADP</keyword>
<dbReference type="SUPFAM" id="SSF51735">
    <property type="entry name" value="NAD(P)-binding Rossmann-fold domains"/>
    <property type="match status" value="1"/>
</dbReference>
<dbReference type="OrthoDB" id="498125at2759"/>
<dbReference type="Proteomes" id="UP000053558">
    <property type="component" value="Unassembled WGS sequence"/>
</dbReference>
<evidence type="ECO:0000313" key="4">
    <source>
        <dbReference type="EMBL" id="EIW76779.1"/>
    </source>
</evidence>
<dbReference type="KEGG" id="cput:CONPUDRAFT_76360"/>
<dbReference type="PANTHER" id="PTHR24321">
    <property type="entry name" value="DEHYDROGENASES, SHORT CHAIN"/>
    <property type="match status" value="1"/>
</dbReference>
<dbReference type="InterPro" id="IPR002347">
    <property type="entry name" value="SDR_fam"/>
</dbReference>
<dbReference type="PANTHER" id="PTHR24321:SF8">
    <property type="entry name" value="ESTRADIOL 17-BETA-DEHYDROGENASE 8-RELATED"/>
    <property type="match status" value="1"/>
</dbReference>
<dbReference type="OMA" id="LIGAWNT"/>
<comment type="caution">
    <text evidence="4">The sequence shown here is derived from an EMBL/GenBank/DDBJ whole genome shotgun (WGS) entry which is preliminary data.</text>
</comment>
<dbReference type="RefSeq" id="XP_007772932.1">
    <property type="nucleotide sequence ID" value="XM_007774742.1"/>
</dbReference>
<evidence type="ECO:0000256" key="1">
    <source>
        <dbReference type="ARBA" id="ARBA00006484"/>
    </source>
</evidence>
<keyword evidence="3" id="KW-0560">Oxidoreductase</keyword>
<dbReference type="EMBL" id="JH711585">
    <property type="protein sequence ID" value="EIW76779.1"/>
    <property type="molecule type" value="Genomic_DNA"/>
</dbReference>
<reference evidence="5" key="1">
    <citation type="journal article" date="2012" name="Science">
        <title>The Paleozoic origin of enzymatic lignin decomposition reconstructed from 31 fungal genomes.</title>
        <authorList>
            <person name="Floudas D."/>
            <person name="Binder M."/>
            <person name="Riley R."/>
            <person name="Barry K."/>
            <person name="Blanchette R.A."/>
            <person name="Henrissat B."/>
            <person name="Martinez A.T."/>
            <person name="Otillar R."/>
            <person name="Spatafora J.W."/>
            <person name="Yadav J.S."/>
            <person name="Aerts A."/>
            <person name="Benoit I."/>
            <person name="Boyd A."/>
            <person name="Carlson A."/>
            <person name="Copeland A."/>
            <person name="Coutinho P.M."/>
            <person name="de Vries R.P."/>
            <person name="Ferreira P."/>
            <person name="Findley K."/>
            <person name="Foster B."/>
            <person name="Gaskell J."/>
            <person name="Glotzer D."/>
            <person name="Gorecki P."/>
            <person name="Heitman J."/>
            <person name="Hesse C."/>
            <person name="Hori C."/>
            <person name="Igarashi K."/>
            <person name="Jurgens J.A."/>
            <person name="Kallen N."/>
            <person name="Kersten P."/>
            <person name="Kohler A."/>
            <person name="Kuees U."/>
            <person name="Kumar T.K.A."/>
            <person name="Kuo A."/>
            <person name="LaButti K."/>
            <person name="Larrondo L.F."/>
            <person name="Lindquist E."/>
            <person name="Ling A."/>
            <person name="Lombard V."/>
            <person name="Lucas S."/>
            <person name="Lundell T."/>
            <person name="Martin R."/>
            <person name="McLaughlin D.J."/>
            <person name="Morgenstern I."/>
            <person name="Morin E."/>
            <person name="Murat C."/>
            <person name="Nagy L.G."/>
            <person name="Nolan M."/>
            <person name="Ohm R.A."/>
            <person name="Patyshakuliyeva A."/>
            <person name="Rokas A."/>
            <person name="Ruiz-Duenas F.J."/>
            <person name="Sabat G."/>
            <person name="Salamov A."/>
            <person name="Samejima M."/>
            <person name="Schmutz J."/>
            <person name="Slot J.C."/>
            <person name="St John F."/>
            <person name="Stenlid J."/>
            <person name="Sun H."/>
            <person name="Sun S."/>
            <person name="Syed K."/>
            <person name="Tsang A."/>
            <person name="Wiebenga A."/>
            <person name="Young D."/>
            <person name="Pisabarro A."/>
            <person name="Eastwood D.C."/>
            <person name="Martin F."/>
            <person name="Cullen D."/>
            <person name="Grigoriev I.V."/>
            <person name="Hibbett D.S."/>
        </authorList>
    </citation>
    <scope>NUCLEOTIDE SEQUENCE [LARGE SCALE GENOMIC DNA]</scope>
    <source>
        <strain evidence="5">RWD-64-598 SS2</strain>
    </source>
</reference>
<dbReference type="InterPro" id="IPR020904">
    <property type="entry name" value="Sc_DH/Rdtase_CS"/>
</dbReference>
<organism evidence="4 5">
    <name type="scientific">Coniophora puteana (strain RWD-64-598)</name>
    <name type="common">Brown rot fungus</name>
    <dbReference type="NCBI Taxonomy" id="741705"/>
    <lineage>
        <taxon>Eukaryota</taxon>
        <taxon>Fungi</taxon>
        <taxon>Dikarya</taxon>
        <taxon>Basidiomycota</taxon>
        <taxon>Agaricomycotina</taxon>
        <taxon>Agaricomycetes</taxon>
        <taxon>Agaricomycetidae</taxon>
        <taxon>Boletales</taxon>
        <taxon>Coniophorineae</taxon>
        <taxon>Coniophoraceae</taxon>
        <taxon>Coniophora</taxon>
    </lineage>
</organism>
<name>A0A5M3MC48_CONPW</name>
<accession>A0A5M3MC48</accession>
<dbReference type="Pfam" id="PF13561">
    <property type="entry name" value="adh_short_C2"/>
    <property type="match status" value="1"/>
</dbReference>
<sequence>MSSSTERIALVTGAAQGIGKSIALRLAADGLHVALADLPRAQDALESVAKEVEATTGRRTHVVTGDVSNEEDVERMVRETVERLGSLDVMIANAGVIRAGTVTESRDYTSGDHATIENWTTDMNVNATGTFLCFKHAGRQMIAQGRGGRMVAASSVAGKKGHPNQVAYCAAKFAVRAIMQCAAIELGQHGITVNAYAPGAIVTPMLQGLRELNDARTAAVGQQNFFGGDYYKVMADRAAVQKLGSADDVASIVSYLVKPEAHFITGQTISVDGGVWLS</sequence>
<dbReference type="PRINTS" id="PR00080">
    <property type="entry name" value="SDRFAMILY"/>
</dbReference>
<gene>
    <name evidence="4" type="ORF">CONPUDRAFT_76360</name>
</gene>
<dbReference type="FunFam" id="3.40.50.720:FF:000084">
    <property type="entry name" value="Short-chain dehydrogenase reductase"/>
    <property type="match status" value="1"/>
</dbReference>
<dbReference type="AlphaFoldDB" id="A0A5M3MC48"/>
<proteinExistence type="inferred from homology"/>
<comment type="similarity">
    <text evidence="1">Belongs to the short-chain dehydrogenases/reductases (SDR) family.</text>
</comment>
<evidence type="ECO:0000256" key="2">
    <source>
        <dbReference type="ARBA" id="ARBA00022857"/>
    </source>
</evidence>
<keyword evidence="5" id="KW-1185">Reference proteome</keyword>
<dbReference type="PRINTS" id="PR00081">
    <property type="entry name" value="GDHRDH"/>
</dbReference>